<dbReference type="Proteomes" id="UP000244005">
    <property type="component" value="Unassembled WGS sequence"/>
</dbReference>
<proteinExistence type="predicted"/>
<gene>
    <name evidence="1" type="ORF">MARPO_0001s0302</name>
</gene>
<protein>
    <submittedName>
        <fullName evidence="1">Uncharacterized protein</fullName>
    </submittedName>
</protein>
<organism evidence="1 2">
    <name type="scientific">Marchantia polymorpha</name>
    <name type="common">Common liverwort</name>
    <name type="synonym">Marchantia aquatica</name>
    <dbReference type="NCBI Taxonomy" id="3197"/>
    <lineage>
        <taxon>Eukaryota</taxon>
        <taxon>Viridiplantae</taxon>
        <taxon>Streptophyta</taxon>
        <taxon>Embryophyta</taxon>
        <taxon>Marchantiophyta</taxon>
        <taxon>Marchantiopsida</taxon>
        <taxon>Marchantiidae</taxon>
        <taxon>Marchantiales</taxon>
        <taxon>Marchantiaceae</taxon>
        <taxon>Marchantia</taxon>
    </lineage>
</organism>
<dbReference type="AlphaFoldDB" id="A0A2R6XW16"/>
<sequence length="110" mass="12043">MAKQELTRMEKTPLIQGAYWKCVGRKSDSMEGSPLTLVGSNLEDCSSCLAVLPWHVLPHLEKHSLCGKFPLLRGAYVTWFLSELCGMSSVLGAAGTIVKGTRRLGQVLHD</sequence>
<name>A0A2R6XW16_MARPO</name>
<dbReference type="EMBL" id="KZ772673">
    <property type="protein sequence ID" value="PTQ50295.1"/>
    <property type="molecule type" value="Genomic_DNA"/>
</dbReference>
<reference evidence="2" key="1">
    <citation type="journal article" date="2017" name="Cell">
        <title>Insights into land plant evolution garnered from the Marchantia polymorpha genome.</title>
        <authorList>
            <person name="Bowman J.L."/>
            <person name="Kohchi T."/>
            <person name="Yamato K.T."/>
            <person name="Jenkins J."/>
            <person name="Shu S."/>
            <person name="Ishizaki K."/>
            <person name="Yamaoka S."/>
            <person name="Nishihama R."/>
            <person name="Nakamura Y."/>
            <person name="Berger F."/>
            <person name="Adam C."/>
            <person name="Aki S.S."/>
            <person name="Althoff F."/>
            <person name="Araki T."/>
            <person name="Arteaga-Vazquez M.A."/>
            <person name="Balasubrmanian S."/>
            <person name="Barry K."/>
            <person name="Bauer D."/>
            <person name="Boehm C.R."/>
            <person name="Briginshaw L."/>
            <person name="Caballero-Perez J."/>
            <person name="Catarino B."/>
            <person name="Chen F."/>
            <person name="Chiyoda S."/>
            <person name="Chovatia M."/>
            <person name="Davies K.M."/>
            <person name="Delmans M."/>
            <person name="Demura T."/>
            <person name="Dierschke T."/>
            <person name="Dolan L."/>
            <person name="Dorantes-Acosta A.E."/>
            <person name="Eklund D.M."/>
            <person name="Florent S.N."/>
            <person name="Flores-Sandoval E."/>
            <person name="Fujiyama A."/>
            <person name="Fukuzawa H."/>
            <person name="Galik B."/>
            <person name="Grimanelli D."/>
            <person name="Grimwood J."/>
            <person name="Grossniklaus U."/>
            <person name="Hamada T."/>
            <person name="Haseloff J."/>
            <person name="Hetherington A.J."/>
            <person name="Higo A."/>
            <person name="Hirakawa Y."/>
            <person name="Hundley H.N."/>
            <person name="Ikeda Y."/>
            <person name="Inoue K."/>
            <person name="Inoue S.I."/>
            <person name="Ishida S."/>
            <person name="Jia Q."/>
            <person name="Kakita M."/>
            <person name="Kanazawa T."/>
            <person name="Kawai Y."/>
            <person name="Kawashima T."/>
            <person name="Kennedy M."/>
            <person name="Kinose K."/>
            <person name="Kinoshita T."/>
            <person name="Kohara Y."/>
            <person name="Koide E."/>
            <person name="Komatsu K."/>
            <person name="Kopischke S."/>
            <person name="Kubo M."/>
            <person name="Kyozuka J."/>
            <person name="Lagercrantz U."/>
            <person name="Lin S.S."/>
            <person name="Lindquist E."/>
            <person name="Lipzen A.M."/>
            <person name="Lu C.W."/>
            <person name="De Luna E."/>
            <person name="Martienssen R.A."/>
            <person name="Minamino N."/>
            <person name="Mizutani M."/>
            <person name="Mizutani M."/>
            <person name="Mochizuki N."/>
            <person name="Monte I."/>
            <person name="Mosher R."/>
            <person name="Nagasaki H."/>
            <person name="Nakagami H."/>
            <person name="Naramoto S."/>
            <person name="Nishitani K."/>
            <person name="Ohtani M."/>
            <person name="Okamoto T."/>
            <person name="Okumura M."/>
            <person name="Phillips J."/>
            <person name="Pollak B."/>
            <person name="Reinders A."/>
            <person name="Rovekamp M."/>
            <person name="Sano R."/>
            <person name="Sawa S."/>
            <person name="Schmid M.W."/>
            <person name="Shirakawa M."/>
            <person name="Solano R."/>
            <person name="Spunde A."/>
            <person name="Suetsugu N."/>
            <person name="Sugano S."/>
            <person name="Sugiyama A."/>
            <person name="Sun R."/>
            <person name="Suzuki Y."/>
            <person name="Takenaka M."/>
            <person name="Takezawa D."/>
            <person name="Tomogane H."/>
            <person name="Tsuzuki M."/>
            <person name="Ueda T."/>
            <person name="Umeda M."/>
            <person name="Ward J.M."/>
            <person name="Watanabe Y."/>
            <person name="Yazaki K."/>
            <person name="Yokoyama R."/>
            <person name="Yoshitake Y."/>
            <person name="Yotsui I."/>
            <person name="Zachgo S."/>
            <person name="Schmutz J."/>
        </authorList>
    </citation>
    <scope>NUCLEOTIDE SEQUENCE [LARGE SCALE GENOMIC DNA]</scope>
    <source>
        <strain evidence="2">Tak-1</strain>
    </source>
</reference>
<accession>A0A2R6XW16</accession>
<dbReference type="Gramene" id="Mp1g19630.1">
    <property type="protein sequence ID" value="Mp1g19630.1.cds1"/>
    <property type="gene ID" value="Mp1g19630"/>
</dbReference>
<evidence type="ECO:0000313" key="1">
    <source>
        <dbReference type="EMBL" id="PTQ50295.1"/>
    </source>
</evidence>
<keyword evidence="2" id="KW-1185">Reference proteome</keyword>
<evidence type="ECO:0000313" key="2">
    <source>
        <dbReference type="Proteomes" id="UP000244005"/>
    </source>
</evidence>